<evidence type="ECO:0008006" key="3">
    <source>
        <dbReference type="Google" id="ProtNLM"/>
    </source>
</evidence>
<evidence type="ECO:0000313" key="1">
    <source>
        <dbReference type="EMBL" id="GGP12630.1"/>
    </source>
</evidence>
<gene>
    <name evidence="1" type="ORF">GCM10011346_29360</name>
</gene>
<dbReference type="PANTHER" id="PTHR11941">
    <property type="entry name" value="ENOYL-COA HYDRATASE-RELATED"/>
    <property type="match status" value="1"/>
</dbReference>
<dbReference type="PANTHER" id="PTHR11941:SF54">
    <property type="entry name" value="ENOYL-COA HYDRATASE, MITOCHONDRIAL"/>
    <property type="match status" value="1"/>
</dbReference>
<organism evidence="1 2">
    <name type="scientific">Oceanobacillus neutriphilus</name>
    <dbReference type="NCBI Taxonomy" id="531815"/>
    <lineage>
        <taxon>Bacteria</taxon>
        <taxon>Bacillati</taxon>
        <taxon>Bacillota</taxon>
        <taxon>Bacilli</taxon>
        <taxon>Bacillales</taxon>
        <taxon>Bacillaceae</taxon>
        <taxon>Oceanobacillus</taxon>
    </lineage>
</organism>
<sequence>MIWTSKFISSEDALNIGLTNHIYSKEEFMEQTLKLARQIAEGPQVAIRMTKRAVRYAGTMELESALDLISSHYSIIKETEDHKEGISAFKKKRKPIFLKIKEVLLKLYRMIY</sequence>
<dbReference type="InterPro" id="IPR029045">
    <property type="entry name" value="ClpP/crotonase-like_dom_sf"/>
</dbReference>
<dbReference type="Pfam" id="PF00378">
    <property type="entry name" value="ECH_1"/>
    <property type="match status" value="1"/>
</dbReference>
<name>A0ABQ2NWY7_9BACI</name>
<dbReference type="Proteomes" id="UP000641206">
    <property type="component" value="Unassembled WGS sequence"/>
</dbReference>
<comment type="caution">
    <text evidence="1">The sequence shown here is derived from an EMBL/GenBank/DDBJ whole genome shotgun (WGS) entry which is preliminary data.</text>
</comment>
<dbReference type="SUPFAM" id="SSF52096">
    <property type="entry name" value="ClpP/crotonase"/>
    <property type="match status" value="1"/>
</dbReference>
<evidence type="ECO:0000313" key="2">
    <source>
        <dbReference type="Proteomes" id="UP000641206"/>
    </source>
</evidence>
<accession>A0ABQ2NWY7</accession>
<dbReference type="EMBL" id="BMLW01000008">
    <property type="protein sequence ID" value="GGP12630.1"/>
    <property type="molecule type" value="Genomic_DNA"/>
</dbReference>
<reference evidence="2" key="1">
    <citation type="journal article" date="2019" name="Int. J. Syst. Evol. Microbiol.">
        <title>The Global Catalogue of Microorganisms (GCM) 10K type strain sequencing project: providing services to taxonomists for standard genome sequencing and annotation.</title>
        <authorList>
            <consortium name="The Broad Institute Genomics Platform"/>
            <consortium name="The Broad Institute Genome Sequencing Center for Infectious Disease"/>
            <person name="Wu L."/>
            <person name="Ma J."/>
        </authorList>
    </citation>
    <scope>NUCLEOTIDE SEQUENCE [LARGE SCALE GENOMIC DNA]</scope>
    <source>
        <strain evidence="2">CGMCC 1.7693</strain>
    </source>
</reference>
<keyword evidence="2" id="KW-1185">Reference proteome</keyword>
<protein>
    <recommendedName>
        <fullName evidence="3">Enoyl-CoA hydratase</fullName>
    </recommendedName>
</protein>
<proteinExistence type="predicted"/>
<dbReference type="InterPro" id="IPR001753">
    <property type="entry name" value="Enoyl-CoA_hydra/iso"/>
</dbReference>
<dbReference type="Gene3D" id="3.90.226.10">
    <property type="entry name" value="2-enoyl-CoA Hydratase, Chain A, domain 1"/>
    <property type="match status" value="1"/>
</dbReference>